<dbReference type="AlphaFoldDB" id="A0A2C5WX99"/>
<feature type="region of interest" description="Disordered" evidence="3">
    <location>
        <begin position="50"/>
        <end position="86"/>
    </location>
</feature>
<sequence length="568" mass="63761">MAQPVLDALADALQNLNMLTDQLQTIANTQLGDSPDRADRPITMAAAVEAGAGETRTPATATARATSTTTETETASQPESHSNQLLERDPHESFTYPEAQQQSQLASVPVELLLQILEYMEPADLMMLSWTSQIFYRLCRSDNVWLPRIQINVPHTKVSKLPPGFTNFFELWRALRDQWFVARHKIWFSDAETTGKLIVSRYDPWRGCIEAYQVVAVNKARDHDPIIGVENVAIHPFDPHVSLHKDTSIITLRASDARHPNRDVSRFEREIPMLRSGSVESFASSFVAARPASILQEQKSHQNSPSGTVWPPPSIPMPCEQSTLGVAPAMYPATARAVGDSSCIPNSHREASQYTFHLRSWLHMSNTVHPLSIPSAVGPGYHSTMNASSMLGEALTTYATLAPELYMPTPTRPFRGLWVGDYSGHGCEFVLIVQPDLPEVSDLELRLVRQDGEEEEIWQKRRLEARIYRGPLMAVKLTGDVNIPRGKFTFKVSDLDTRGFVGRSIELGFNNARVVRCLGQIAEPLYTSPTFELGELILISENELAYHWVDFKEIHFFKRFDVDELLKQ</sequence>
<comment type="caution">
    <text evidence="5">The sequence shown here is derived from an EMBL/GenBank/DDBJ whole genome shotgun (WGS) entry which is preliminary data.</text>
</comment>
<dbReference type="OrthoDB" id="722566at2759"/>
<dbReference type="InterPro" id="IPR036047">
    <property type="entry name" value="F-box-like_dom_sf"/>
</dbReference>
<dbReference type="Proteomes" id="UP000222788">
    <property type="component" value="Unassembled WGS sequence"/>
</dbReference>
<dbReference type="InterPro" id="IPR045048">
    <property type="entry name" value="FBXO31/39"/>
</dbReference>
<keyword evidence="6" id="KW-1185">Reference proteome</keyword>
<keyword evidence="2" id="KW-0833">Ubl conjugation pathway</keyword>
<evidence type="ECO:0000313" key="6">
    <source>
        <dbReference type="Proteomes" id="UP000222788"/>
    </source>
</evidence>
<dbReference type="InterPro" id="IPR001810">
    <property type="entry name" value="F-box_dom"/>
</dbReference>
<dbReference type="PANTHER" id="PTHR10706:SF130">
    <property type="entry name" value="F-BOX ONLY PROTEIN 31"/>
    <property type="match status" value="1"/>
</dbReference>
<dbReference type="SUPFAM" id="SSF81383">
    <property type="entry name" value="F-box domain"/>
    <property type="match status" value="1"/>
</dbReference>
<dbReference type="EMBL" id="APWK03000112">
    <property type="protein sequence ID" value="PHH50815.1"/>
    <property type="molecule type" value="Genomic_DNA"/>
</dbReference>
<gene>
    <name evidence="5" type="ORF">CFIMG_005002RA</name>
</gene>
<dbReference type="PANTHER" id="PTHR10706">
    <property type="entry name" value="F-BOX FAMILY PROTEIN"/>
    <property type="match status" value="1"/>
</dbReference>
<evidence type="ECO:0000259" key="4">
    <source>
        <dbReference type="PROSITE" id="PS50181"/>
    </source>
</evidence>
<feature type="domain" description="F-box" evidence="4">
    <location>
        <begin position="102"/>
        <end position="148"/>
    </location>
</feature>
<evidence type="ECO:0000256" key="2">
    <source>
        <dbReference type="ARBA" id="ARBA00022786"/>
    </source>
</evidence>
<dbReference type="STRING" id="1035309.A0A2C5WX99"/>
<reference evidence="5 6" key="2">
    <citation type="journal article" date="2013" name="IMA Fungus">
        <title>IMA Genome-F 1: Ceratocystis fimbriata: Draft nuclear genome sequence for the plant pathogen, Ceratocystis fimbriata.</title>
        <authorList>
            <person name="Wilken P.M."/>
            <person name="Steenkamp E.T."/>
            <person name="Wingfield M.J."/>
            <person name="de Beer Z.W."/>
            <person name="Wingfield B.D."/>
        </authorList>
    </citation>
    <scope>NUCLEOTIDE SEQUENCE [LARGE SCALE GENOMIC DNA]</scope>
    <source>
        <strain evidence="5 6">CBS 114723</strain>
    </source>
</reference>
<reference evidence="5 6" key="1">
    <citation type="journal article" date="2013" name="Fungal Biol.">
        <title>Analysis of microsatellite markers in the genome of the plant pathogen Ceratocystis fimbriata.</title>
        <authorList>
            <person name="Simpson M.C."/>
            <person name="Wilken P.M."/>
            <person name="Coetzee M.P."/>
            <person name="Wingfield M.J."/>
            <person name="Wingfield B.D."/>
        </authorList>
    </citation>
    <scope>NUCLEOTIDE SEQUENCE [LARGE SCALE GENOMIC DNA]</scope>
    <source>
        <strain evidence="5 6">CBS 114723</strain>
    </source>
</reference>
<evidence type="ECO:0000256" key="1">
    <source>
        <dbReference type="ARBA" id="ARBA00004906"/>
    </source>
</evidence>
<organism evidence="5 6">
    <name type="scientific">Ceratocystis fimbriata CBS 114723</name>
    <dbReference type="NCBI Taxonomy" id="1035309"/>
    <lineage>
        <taxon>Eukaryota</taxon>
        <taxon>Fungi</taxon>
        <taxon>Dikarya</taxon>
        <taxon>Ascomycota</taxon>
        <taxon>Pezizomycotina</taxon>
        <taxon>Sordariomycetes</taxon>
        <taxon>Hypocreomycetidae</taxon>
        <taxon>Microascales</taxon>
        <taxon>Ceratocystidaceae</taxon>
        <taxon>Ceratocystis</taxon>
    </lineage>
</organism>
<comment type="pathway">
    <text evidence="1">Protein modification; protein ubiquitination.</text>
</comment>
<feature type="compositionally biased region" description="Low complexity" evidence="3">
    <location>
        <begin position="50"/>
        <end position="76"/>
    </location>
</feature>
<dbReference type="Pfam" id="PF12937">
    <property type="entry name" value="F-box-like"/>
    <property type="match status" value="1"/>
</dbReference>
<accession>A0A2C5WX99</accession>
<evidence type="ECO:0000256" key="3">
    <source>
        <dbReference type="SAM" id="MobiDB-lite"/>
    </source>
</evidence>
<protein>
    <recommendedName>
        <fullName evidence="4">F-box domain-containing protein</fullName>
    </recommendedName>
</protein>
<dbReference type="Pfam" id="PF12014">
    <property type="entry name" value="Cyclin_D1_bind"/>
    <property type="match status" value="1"/>
</dbReference>
<dbReference type="PROSITE" id="PS50181">
    <property type="entry name" value="FBOX"/>
    <property type="match status" value="1"/>
</dbReference>
<dbReference type="GO" id="GO:0016567">
    <property type="term" value="P:protein ubiquitination"/>
    <property type="evidence" value="ECO:0007669"/>
    <property type="project" value="UniProtKB-UniPathway"/>
</dbReference>
<name>A0A2C5WX99_9PEZI</name>
<dbReference type="UniPathway" id="UPA00143"/>
<proteinExistence type="predicted"/>
<evidence type="ECO:0000313" key="5">
    <source>
        <dbReference type="EMBL" id="PHH50815.1"/>
    </source>
</evidence>
<dbReference type="Gene3D" id="1.20.1280.50">
    <property type="match status" value="1"/>
</dbReference>